<organism evidence="3">
    <name type="scientific">Xenopus tropicalis</name>
    <name type="common">Western clawed frog</name>
    <name type="synonym">Silurana tropicalis</name>
    <dbReference type="NCBI Taxonomy" id="8364"/>
    <lineage>
        <taxon>Eukaryota</taxon>
        <taxon>Metazoa</taxon>
        <taxon>Chordata</taxon>
        <taxon>Craniata</taxon>
        <taxon>Vertebrata</taxon>
        <taxon>Euteleostomi</taxon>
        <taxon>Amphibia</taxon>
        <taxon>Batrachia</taxon>
        <taxon>Anura</taxon>
        <taxon>Pipoidea</taxon>
        <taxon>Pipidae</taxon>
        <taxon>Xenopodinae</taxon>
        <taxon>Xenopus</taxon>
        <taxon>Silurana</taxon>
    </lineage>
</organism>
<name>A0A803JLB4_XENTR</name>
<feature type="compositionally biased region" description="Acidic residues" evidence="1">
    <location>
        <begin position="55"/>
        <end position="79"/>
    </location>
</feature>
<dbReference type="SMART" id="SM00317">
    <property type="entry name" value="SET"/>
    <property type="match status" value="1"/>
</dbReference>
<reference evidence="3" key="2">
    <citation type="submission" date="2021-03" db="UniProtKB">
        <authorList>
            <consortium name="Ensembl"/>
        </authorList>
    </citation>
    <scope>IDENTIFICATION</scope>
</reference>
<feature type="region of interest" description="Disordered" evidence="1">
    <location>
        <begin position="40"/>
        <end position="82"/>
    </location>
</feature>
<evidence type="ECO:0000256" key="1">
    <source>
        <dbReference type="SAM" id="MobiDB-lite"/>
    </source>
</evidence>
<protein>
    <recommendedName>
        <fullName evidence="2">SET domain-containing protein</fullName>
    </recommendedName>
</protein>
<evidence type="ECO:0000313" key="3">
    <source>
        <dbReference type="Ensembl" id="ENSXETP00000108739"/>
    </source>
</evidence>
<sequence>MRMLVRNLSVVHYEQLKAGADSERSLSFFINFLESNGCLVSQKPSHTDTERNLAEEVEATEDPVQDAKENEEDTEEEMDMEHPLQLSTSAIKISTKKVMEEAGLHKKHSADSQLLQGFRSYLEKTYSKSGIKHEVDNVSRWLYYVNPNEPSTSCIHDIERSMAFFHEIGASAASRATARNYMSGVKKFISYVTSEDQMLEEDPSLRGSISKFLKNITEVQKSICRGAGKEKYVGRTCTNPRECQEVLTLANSFFAEVIDRANSRNELQERDMTSMLFYLEALLILQHLQRPSVIQHMTVQQWLERTRYQSRSRDSVRAAVIKVKAATHHIVVLNEVEEMWFDTYFRFVRPAFIKRSSSGDKGYFFVSSKGTKIQNPTTDVHRFQERFNACLATGKEALHIFEKIIVSDSTPEDQELIKIYLSSDFNESNISEYMRAAMRVSELQRTWEQPSNSRYGEVPGTLEEKSSGKEVAYKTVENAFKVDLDSKGPTLKECRKISEMHGKYCYDRWRRQQTKCRLDAVIAHYKKEKPTASQVLNYLKLQGWSKHVPSVEEVLLHWEAREQPRREGDDSTIQSLVKSQKWQGLAIVDDPDKGQKVVTTKPFKKGDYICDYHGPLISAKEGEQRMRSVEQEEMGYLYFFMDRGNKRCCIDAQTVPCPCHRELGTTYGRKINHSRKKPNLKPTVKYFENDTRPHILFTAKKDIDVGTELFIIFDYGVTRKSFSGEGADLPWIDE</sequence>
<dbReference type="Gene3D" id="2.170.270.10">
    <property type="entry name" value="SET domain"/>
    <property type="match status" value="1"/>
</dbReference>
<feature type="domain" description="SET" evidence="2">
    <location>
        <begin position="583"/>
        <end position="714"/>
    </location>
</feature>
<dbReference type="SUPFAM" id="SSF82199">
    <property type="entry name" value="SET domain"/>
    <property type="match status" value="1"/>
</dbReference>
<accession>A0A803JLB4</accession>
<dbReference type="PANTHER" id="PTHR47306">
    <property type="entry name" value="SI:CH211-178J18.4-RELATED"/>
    <property type="match status" value="1"/>
</dbReference>
<dbReference type="InParanoid" id="A0A803JLB4"/>
<dbReference type="PROSITE" id="PS50280">
    <property type="entry name" value="SET"/>
    <property type="match status" value="1"/>
</dbReference>
<proteinExistence type="predicted"/>
<dbReference type="Ensembl" id="ENSXETT00000111500">
    <property type="protein sequence ID" value="ENSXETP00000108739"/>
    <property type="gene ID" value="ENSXETG00000045451"/>
</dbReference>
<feature type="compositionally biased region" description="Basic and acidic residues" evidence="1">
    <location>
        <begin position="45"/>
        <end position="54"/>
    </location>
</feature>
<dbReference type="AlphaFoldDB" id="A0A803JLB4"/>
<dbReference type="InterPro" id="IPR001214">
    <property type="entry name" value="SET_dom"/>
</dbReference>
<dbReference type="PANTHER" id="PTHR47306:SF2">
    <property type="entry name" value="CORE-BINDING (CB) DOMAIN-CONTAINING PROTEIN"/>
    <property type="match status" value="1"/>
</dbReference>
<dbReference type="Pfam" id="PF00856">
    <property type="entry name" value="SET"/>
    <property type="match status" value="1"/>
</dbReference>
<dbReference type="GeneTree" id="ENSGT01120000274562"/>
<reference evidence="3" key="1">
    <citation type="journal article" date="2010" name="Science">
        <title>The genome of the Western clawed frog Xenopus tropicalis.</title>
        <authorList>
            <person name="Hellsten U."/>
            <person name="Harland R.M."/>
            <person name="Gilchrist M.J."/>
            <person name="Hendrix D."/>
            <person name="Jurka J."/>
            <person name="Kapitonov V."/>
            <person name="Ovcharenko I."/>
            <person name="Putnam N.H."/>
            <person name="Shu S."/>
            <person name="Taher L."/>
            <person name="Blitz I.L."/>
            <person name="Blumberg B."/>
            <person name="Dichmann D.S."/>
            <person name="Dubchak I."/>
            <person name="Amaya E."/>
            <person name="Detter J.C."/>
            <person name="Fletcher R."/>
            <person name="Gerhard D.S."/>
            <person name="Goodstein D."/>
            <person name="Graves T."/>
            <person name="Grigoriev I.V."/>
            <person name="Grimwood J."/>
            <person name="Kawashima T."/>
            <person name="Lindquist E."/>
            <person name="Lucas S.M."/>
            <person name="Mead P.E."/>
            <person name="Mitros T."/>
            <person name="Ogino H."/>
            <person name="Ohta Y."/>
            <person name="Poliakov A.V."/>
            <person name="Pollet N."/>
            <person name="Robert J."/>
            <person name="Salamov A."/>
            <person name="Sater A.K."/>
            <person name="Schmutz J."/>
            <person name="Terry A."/>
            <person name="Vize P.D."/>
            <person name="Warren W.C."/>
            <person name="Wells D."/>
            <person name="Wills A."/>
            <person name="Wilson R.K."/>
            <person name="Zimmerman L.B."/>
            <person name="Zorn A.M."/>
            <person name="Grainger R."/>
            <person name="Grammer T."/>
            <person name="Khokha M.K."/>
            <person name="Richardson P.M."/>
            <person name="Rokhsar D.S."/>
        </authorList>
    </citation>
    <scope>NUCLEOTIDE SEQUENCE [LARGE SCALE GENOMIC DNA]</scope>
    <source>
        <strain evidence="3">Nigerian</strain>
    </source>
</reference>
<evidence type="ECO:0000259" key="2">
    <source>
        <dbReference type="PROSITE" id="PS50280"/>
    </source>
</evidence>
<dbReference type="InterPro" id="IPR046341">
    <property type="entry name" value="SET_dom_sf"/>
</dbReference>